<accession>X1G4X4</accession>
<dbReference type="AlphaFoldDB" id="X1G4X4"/>
<sequence>MGFNHGRGFATLSNGGNIWGFGSPPPELLVEEQVQHDKYTGLSGEATGKRWAGQRFLVPPNRKIATLAFIISQVGNPIGEVTFTIREYPTNIPLLSKVWGDASDLPAVYPPTEWQEVEFDAPLLIDVLVEMIVQFNRENEEGQVGFAFQEGDIKPDEEYIRDVEGSDPTAEATYRYKYYE</sequence>
<proteinExistence type="predicted"/>
<dbReference type="EMBL" id="BARU01022049">
    <property type="protein sequence ID" value="GAH52302.1"/>
    <property type="molecule type" value="Genomic_DNA"/>
</dbReference>
<evidence type="ECO:0000313" key="1">
    <source>
        <dbReference type="EMBL" id="GAH52302.1"/>
    </source>
</evidence>
<name>X1G4X4_9ZZZZ</name>
<organism evidence="1">
    <name type="scientific">marine sediment metagenome</name>
    <dbReference type="NCBI Taxonomy" id="412755"/>
    <lineage>
        <taxon>unclassified sequences</taxon>
        <taxon>metagenomes</taxon>
        <taxon>ecological metagenomes</taxon>
    </lineage>
</organism>
<reference evidence="1" key="1">
    <citation type="journal article" date="2014" name="Front. Microbiol.">
        <title>High frequency of phylogenetically diverse reductive dehalogenase-homologous genes in deep subseafloor sedimentary metagenomes.</title>
        <authorList>
            <person name="Kawai M."/>
            <person name="Futagami T."/>
            <person name="Toyoda A."/>
            <person name="Takaki Y."/>
            <person name="Nishi S."/>
            <person name="Hori S."/>
            <person name="Arai W."/>
            <person name="Tsubouchi T."/>
            <person name="Morono Y."/>
            <person name="Uchiyama I."/>
            <person name="Ito T."/>
            <person name="Fujiyama A."/>
            <person name="Inagaki F."/>
            <person name="Takami H."/>
        </authorList>
    </citation>
    <scope>NUCLEOTIDE SEQUENCE</scope>
    <source>
        <strain evidence="1">Expedition CK06-06</strain>
    </source>
</reference>
<protein>
    <submittedName>
        <fullName evidence="1">Uncharacterized protein</fullName>
    </submittedName>
</protein>
<comment type="caution">
    <text evidence="1">The sequence shown here is derived from an EMBL/GenBank/DDBJ whole genome shotgun (WGS) entry which is preliminary data.</text>
</comment>
<gene>
    <name evidence="1" type="ORF">S03H2_35980</name>
</gene>